<feature type="compositionally biased region" description="Acidic residues" evidence="2">
    <location>
        <begin position="302"/>
        <end position="312"/>
    </location>
</feature>
<evidence type="ECO:0000313" key="3">
    <source>
        <dbReference type="EMBL" id="GJT44882.1"/>
    </source>
</evidence>
<evidence type="ECO:0000313" key="4">
    <source>
        <dbReference type="Proteomes" id="UP001151760"/>
    </source>
</evidence>
<evidence type="ECO:0000256" key="2">
    <source>
        <dbReference type="SAM" id="MobiDB-lite"/>
    </source>
</evidence>
<keyword evidence="4" id="KW-1185">Reference proteome</keyword>
<feature type="compositionally biased region" description="Polar residues" evidence="2">
    <location>
        <begin position="151"/>
        <end position="160"/>
    </location>
</feature>
<protein>
    <submittedName>
        <fullName evidence="3">Uncharacterized protein</fullName>
    </submittedName>
</protein>
<proteinExistence type="predicted"/>
<sequence length="517" mass="56646">MVNQEQNPPQQEQPFVAANQVSLNLEDILLNTNNEVALLYPEHNNKDYFKCVTYFISKSCLRKPFTRSPNMYKEYLAEFWYSATALENSKVSFLIPTGGIYEEVRLDSGFPLLDMGKKFPPKELSGRASFLLGGGVPQGTKPRAKPGNKKLLTSSKQPFVSSKVETKGGSSKAPTSSKTGHSKKRKKSISAMDSNPSHSSVSTPVDTGISGMSIFHLNKPIYSASFIIHSESALGNDASTVSTAETNPRISAPRTSNAAKTSEEIKFGAIKLEDMAKLVPNVKVDFKDLDSPEDDLIIMVDDSEEDEEEDKNEEIHSTTNDETEDISASTPPSPRSIQLQELKNQGQLNMLLVKSLTADFSKILSAHDFSSSLLTELKDLPSKFNELTEEVKVLKQQVHKLELELPGDLKDIPSKLEDFTKSVTSLTSQITELKNLQWELPVEFLSLPVRIASVQAKLKTIDALPGLLLNVTKSLNKFAQVFDSASSKAGDQGVPSAGQADTMPAEGEKNTNQATIS</sequence>
<feature type="compositionally biased region" description="Polar residues" evidence="2">
    <location>
        <begin position="326"/>
        <end position="335"/>
    </location>
</feature>
<name>A0ABQ5E2N1_9ASTR</name>
<dbReference type="EMBL" id="BQNB010015851">
    <property type="protein sequence ID" value="GJT44882.1"/>
    <property type="molecule type" value="Genomic_DNA"/>
</dbReference>
<feature type="region of interest" description="Disordered" evidence="2">
    <location>
        <begin position="302"/>
        <end position="335"/>
    </location>
</feature>
<accession>A0ABQ5E2N1</accession>
<gene>
    <name evidence="3" type="ORF">Tco_0953597</name>
</gene>
<reference evidence="3" key="2">
    <citation type="submission" date="2022-01" db="EMBL/GenBank/DDBJ databases">
        <authorList>
            <person name="Yamashiro T."/>
            <person name="Shiraishi A."/>
            <person name="Satake H."/>
            <person name="Nakayama K."/>
        </authorList>
    </citation>
    <scope>NUCLEOTIDE SEQUENCE</scope>
</reference>
<reference evidence="3" key="1">
    <citation type="journal article" date="2022" name="Int. J. Mol. Sci.">
        <title>Draft Genome of Tanacetum Coccineum: Genomic Comparison of Closely Related Tanacetum-Family Plants.</title>
        <authorList>
            <person name="Yamashiro T."/>
            <person name="Shiraishi A."/>
            <person name="Nakayama K."/>
            <person name="Satake H."/>
        </authorList>
    </citation>
    <scope>NUCLEOTIDE SEQUENCE</scope>
</reference>
<organism evidence="3 4">
    <name type="scientific">Tanacetum coccineum</name>
    <dbReference type="NCBI Taxonomy" id="301880"/>
    <lineage>
        <taxon>Eukaryota</taxon>
        <taxon>Viridiplantae</taxon>
        <taxon>Streptophyta</taxon>
        <taxon>Embryophyta</taxon>
        <taxon>Tracheophyta</taxon>
        <taxon>Spermatophyta</taxon>
        <taxon>Magnoliopsida</taxon>
        <taxon>eudicotyledons</taxon>
        <taxon>Gunneridae</taxon>
        <taxon>Pentapetalae</taxon>
        <taxon>asterids</taxon>
        <taxon>campanulids</taxon>
        <taxon>Asterales</taxon>
        <taxon>Asteraceae</taxon>
        <taxon>Asteroideae</taxon>
        <taxon>Anthemideae</taxon>
        <taxon>Anthemidinae</taxon>
        <taxon>Tanacetum</taxon>
    </lineage>
</organism>
<feature type="coiled-coil region" evidence="1">
    <location>
        <begin position="377"/>
        <end position="404"/>
    </location>
</feature>
<feature type="region of interest" description="Disordered" evidence="2">
    <location>
        <begin position="487"/>
        <end position="517"/>
    </location>
</feature>
<feature type="region of interest" description="Disordered" evidence="2">
    <location>
        <begin position="130"/>
        <end position="205"/>
    </location>
</feature>
<comment type="caution">
    <text evidence="3">The sequence shown here is derived from an EMBL/GenBank/DDBJ whole genome shotgun (WGS) entry which is preliminary data.</text>
</comment>
<dbReference type="Proteomes" id="UP001151760">
    <property type="component" value="Unassembled WGS sequence"/>
</dbReference>
<feature type="compositionally biased region" description="Polar residues" evidence="2">
    <location>
        <begin position="191"/>
        <end position="205"/>
    </location>
</feature>
<evidence type="ECO:0000256" key="1">
    <source>
        <dbReference type="SAM" id="Coils"/>
    </source>
</evidence>
<keyword evidence="1" id="KW-0175">Coiled coil</keyword>
<feature type="compositionally biased region" description="Polar residues" evidence="2">
    <location>
        <begin position="168"/>
        <end position="179"/>
    </location>
</feature>